<dbReference type="SUPFAM" id="SSF69318">
    <property type="entry name" value="Integrin alpha N-terminal domain"/>
    <property type="match status" value="2"/>
</dbReference>
<accession>A0A7V4E2Z8</accession>
<dbReference type="PANTHER" id="PTHR16026:SF0">
    <property type="entry name" value="CARTILAGE ACIDIC PROTEIN 1"/>
    <property type="match status" value="1"/>
</dbReference>
<evidence type="ECO:0000259" key="2">
    <source>
        <dbReference type="Pfam" id="PF07593"/>
    </source>
</evidence>
<dbReference type="InterPro" id="IPR027039">
    <property type="entry name" value="Crtac1"/>
</dbReference>
<comment type="caution">
    <text evidence="3">The sequence shown here is derived from an EMBL/GenBank/DDBJ whole genome shotgun (WGS) entry which is preliminary data.</text>
</comment>
<gene>
    <name evidence="3" type="ORF">ENU74_04460</name>
</gene>
<dbReference type="InterPro" id="IPR028994">
    <property type="entry name" value="Integrin_alpha_N"/>
</dbReference>
<dbReference type="Pfam" id="PF13517">
    <property type="entry name" value="FG-GAP_3"/>
    <property type="match status" value="3"/>
</dbReference>
<sequence>MKYLKFALLIFFFAFSQQIRFRDVAAELGINVPGGLGATCLFFDYNNDNYLDILFDPGGRVYLFKNNYGVAFTNITDSARLTNYGFISVVAGDFNNDGYVDILATSNGAEVYLFRNNGDGTFSEVADSLGISLGGYRALFLDYNLDGYLDILTVGTQSRLYKQTLSGFQLVYTFEEATNACVFDYNNDFYPDIYLLRSGENKLYRNNGNGTFTDVTSQANVGNLGNSQTATAGDFNNDGYLDLYLTNLGGGLNCLYVNQRNGTFLDRTNFYGVGDVGDGRTCIFIDFNNDRLLDIFTTNHVNLNRLYKNMGYSAPFFNVAGQVNIANPADVFVSSWGDFDNDGDLDAFLTGHFGNGYALMRDSGGNYFHYLKVKLLGCQSNKVGIGTKLYLYRNDTTQLVEISSISLVAHFGLGNSPNFDSLIVLWPSGERNSIYFGVGDTLLTIEEPLSAIKEEKKEKLKEGFHLFDIQGRRIKSLSQRGVFFLFNKRKNIKIIRR</sequence>
<evidence type="ECO:0000256" key="1">
    <source>
        <dbReference type="ARBA" id="ARBA00022729"/>
    </source>
</evidence>
<dbReference type="Gene3D" id="2.130.10.130">
    <property type="entry name" value="Integrin alpha, N-terminal"/>
    <property type="match status" value="2"/>
</dbReference>
<feature type="domain" description="ASPIC/UnbV" evidence="2">
    <location>
        <begin position="384"/>
        <end position="434"/>
    </location>
</feature>
<dbReference type="InterPro" id="IPR013517">
    <property type="entry name" value="FG-GAP"/>
</dbReference>
<evidence type="ECO:0000313" key="3">
    <source>
        <dbReference type="EMBL" id="HGK63826.1"/>
    </source>
</evidence>
<organism evidence="3">
    <name type="scientific">candidate division WOR-3 bacterium</name>
    <dbReference type="NCBI Taxonomy" id="2052148"/>
    <lineage>
        <taxon>Bacteria</taxon>
        <taxon>Bacteria division WOR-3</taxon>
    </lineage>
</organism>
<dbReference type="EMBL" id="DTDR01000116">
    <property type="protein sequence ID" value="HGK63826.1"/>
    <property type="molecule type" value="Genomic_DNA"/>
</dbReference>
<keyword evidence="1" id="KW-0732">Signal</keyword>
<dbReference type="InterPro" id="IPR011519">
    <property type="entry name" value="UnbV_ASPIC"/>
</dbReference>
<name>A0A7V4E2Z8_UNCW3</name>
<reference evidence="3" key="1">
    <citation type="journal article" date="2020" name="mSystems">
        <title>Genome- and Community-Level Interaction Insights into Carbon Utilization and Element Cycling Functions of Hydrothermarchaeota in Hydrothermal Sediment.</title>
        <authorList>
            <person name="Zhou Z."/>
            <person name="Liu Y."/>
            <person name="Xu W."/>
            <person name="Pan J."/>
            <person name="Luo Z.H."/>
            <person name="Li M."/>
        </authorList>
    </citation>
    <scope>NUCLEOTIDE SEQUENCE [LARGE SCALE GENOMIC DNA]</scope>
    <source>
        <strain evidence="3">SpSt-697</strain>
    </source>
</reference>
<proteinExistence type="predicted"/>
<dbReference type="PANTHER" id="PTHR16026">
    <property type="entry name" value="CARTILAGE ACIDIC PROTEIN 1"/>
    <property type="match status" value="1"/>
</dbReference>
<dbReference type="AlphaFoldDB" id="A0A7V4E2Z8"/>
<dbReference type="Pfam" id="PF07593">
    <property type="entry name" value="UnbV_ASPIC"/>
    <property type="match status" value="1"/>
</dbReference>
<protein>
    <submittedName>
        <fullName evidence="3">CRTAC1 family protein</fullName>
    </submittedName>
</protein>